<dbReference type="Proteomes" id="UP000887579">
    <property type="component" value="Unplaced"/>
</dbReference>
<accession>A0AC34FEJ3</accession>
<evidence type="ECO:0000313" key="2">
    <source>
        <dbReference type="WBParaSite" id="ES5_v2.g15619.t1"/>
    </source>
</evidence>
<evidence type="ECO:0000313" key="1">
    <source>
        <dbReference type="Proteomes" id="UP000887579"/>
    </source>
</evidence>
<sequence length="408" mass="46584">MASASSVTNKKFVGYIYEQQNNLYVVCVDSVAQRFVCKTPVEKNDLKGYIVNDMQLFQQRFKALFLDVSEFHAEAYSSNYQMRKEVKELLEAKNIPNHFFTKSQWLFSATLISSGFIPKGGQFVLFITQSCDSVNVICYKYTKNGFAYVSSKDVDIGETKSDDSIRDEIFQLCKSPNAIFIKNAAISVEKRLKALFKKRKIYSFDNDFATKSSTNYILQQSKWFFDRSYANFHILPTASADIKLCIKNGFGEVIDSVVSINEAIPVREAGTATKLVNFNAVLKYNDTIINEFRLSDQMAHQHQITFAVDEEGFVDFQIKAVLWPNVDILPGLLTKNFKSDIPVIAVTENLSFICIQKSDKSGYEYLDSWNGERGMDLFISFDEEKPKFFQDALEAALTKPTFSVYDLW</sequence>
<proteinExistence type="predicted"/>
<reference evidence="2" key="1">
    <citation type="submission" date="2022-11" db="UniProtKB">
        <authorList>
            <consortium name="WormBaseParasite"/>
        </authorList>
    </citation>
    <scope>IDENTIFICATION</scope>
</reference>
<name>A0AC34FEJ3_9BILA</name>
<organism evidence="1 2">
    <name type="scientific">Panagrolaimus sp. ES5</name>
    <dbReference type="NCBI Taxonomy" id="591445"/>
    <lineage>
        <taxon>Eukaryota</taxon>
        <taxon>Metazoa</taxon>
        <taxon>Ecdysozoa</taxon>
        <taxon>Nematoda</taxon>
        <taxon>Chromadorea</taxon>
        <taxon>Rhabditida</taxon>
        <taxon>Tylenchina</taxon>
        <taxon>Panagrolaimomorpha</taxon>
        <taxon>Panagrolaimoidea</taxon>
        <taxon>Panagrolaimidae</taxon>
        <taxon>Panagrolaimus</taxon>
    </lineage>
</organism>
<dbReference type="WBParaSite" id="ES5_v2.g15619.t1">
    <property type="protein sequence ID" value="ES5_v2.g15619.t1"/>
    <property type="gene ID" value="ES5_v2.g15619"/>
</dbReference>
<protein>
    <submittedName>
        <fullName evidence="2">Uncharacterized protein</fullName>
    </submittedName>
</protein>